<dbReference type="Gene3D" id="3.30.60.30">
    <property type="match status" value="1"/>
</dbReference>
<dbReference type="SUPFAM" id="SSF100895">
    <property type="entry name" value="Kazal-type serine protease inhibitors"/>
    <property type="match status" value="1"/>
</dbReference>
<dbReference type="Proteomes" id="UP000504634">
    <property type="component" value="Unplaced"/>
</dbReference>
<evidence type="ECO:0000313" key="3">
    <source>
        <dbReference type="Proteomes" id="UP000504634"/>
    </source>
</evidence>
<accession>A0A6J2U949</accession>
<feature type="chain" id="PRO_5026817121" evidence="1">
    <location>
        <begin position="20"/>
        <end position="86"/>
    </location>
</feature>
<dbReference type="RefSeq" id="XP_030385026.1">
    <property type="nucleotide sequence ID" value="XM_030529166.1"/>
</dbReference>
<dbReference type="GeneID" id="115632147"/>
<gene>
    <name evidence="4" type="primary">LOC115632147</name>
</gene>
<dbReference type="Pfam" id="PF00050">
    <property type="entry name" value="Kazal_1"/>
    <property type="match status" value="1"/>
</dbReference>
<organism evidence="3 4">
    <name type="scientific">Drosophila lebanonensis</name>
    <name type="common">Fruit fly</name>
    <name type="synonym">Scaptodrosophila lebanonensis</name>
    <dbReference type="NCBI Taxonomy" id="7225"/>
    <lineage>
        <taxon>Eukaryota</taxon>
        <taxon>Metazoa</taxon>
        <taxon>Ecdysozoa</taxon>
        <taxon>Arthropoda</taxon>
        <taxon>Hexapoda</taxon>
        <taxon>Insecta</taxon>
        <taxon>Pterygota</taxon>
        <taxon>Neoptera</taxon>
        <taxon>Endopterygota</taxon>
        <taxon>Diptera</taxon>
        <taxon>Brachycera</taxon>
        <taxon>Muscomorpha</taxon>
        <taxon>Ephydroidea</taxon>
        <taxon>Drosophilidae</taxon>
        <taxon>Scaptodrosophila</taxon>
    </lineage>
</organism>
<feature type="domain" description="Kazal-like" evidence="2">
    <location>
        <begin position="15"/>
        <end position="74"/>
    </location>
</feature>
<dbReference type="PROSITE" id="PS51465">
    <property type="entry name" value="KAZAL_2"/>
    <property type="match status" value="1"/>
</dbReference>
<dbReference type="OrthoDB" id="126772at2759"/>
<name>A0A6J2U949_DROLE</name>
<evidence type="ECO:0000259" key="2">
    <source>
        <dbReference type="PROSITE" id="PS51465"/>
    </source>
</evidence>
<keyword evidence="1" id="KW-0732">Signal</keyword>
<evidence type="ECO:0000256" key="1">
    <source>
        <dbReference type="SAM" id="SignalP"/>
    </source>
</evidence>
<evidence type="ECO:0000313" key="4">
    <source>
        <dbReference type="RefSeq" id="XP_030385026.1"/>
    </source>
</evidence>
<keyword evidence="3" id="KW-1185">Reference proteome</keyword>
<dbReference type="InterPro" id="IPR002350">
    <property type="entry name" value="Kazal_dom"/>
</dbReference>
<sequence>MKLYLTLLLASNAISMIAAKCNEVCHLDYRPVCGFNGSCYKTFGNKCVFASKTCEEIEAGRPGYILIYGSECRAYDLPACPRPIFG</sequence>
<feature type="signal peptide" evidence="1">
    <location>
        <begin position="1"/>
        <end position="19"/>
    </location>
</feature>
<reference evidence="4" key="1">
    <citation type="submission" date="2025-08" db="UniProtKB">
        <authorList>
            <consortium name="RefSeq"/>
        </authorList>
    </citation>
    <scope>IDENTIFICATION</scope>
    <source>
        <strain evidence="4">11010-0011.00</strain>
        <tissue evidence="4">Whole body</tissue>
    </source>
</reference>
<protein>
    <submittedName>
        <fullName evidence="4">Turripeptide Pal9.2-like</fullName>
    </submittedName>
</protein>
<dbReference type="InterPro" id="IPR036058">
    <property type="entry name" value="Kazal_dom_sf"/>
</dbReference>
<dbReference type="AlphaFoldDB" id="A0A6J2U949"/>
<proteinExistence type="predicted"/>